<organism evidence="2 3">
    <name type="scientific">Taxus chinensis</name>
    <name type="common">Chinese yew</name>
    <name type="synonym">Taxus wallichiana var. chinensis</name>
    <dbReference type="NCBI Taxonomy" id="29808"/>
    <lineage>
        <taxon>Eukaryota</taxon>
        <taxon>Viridiplantae</taxon>
        <taxon>Streptophyta</taxon>
        <taxon>Embryophyta</taxon>
        <taxon>Tracheophyta</taxon>
        <taxon>Spermatophyta</taxon>
        <taxon>Pinopsida</taxon>
        <taxon>Pinidae</taxon>
        <taxon>Conifers II</taxon>
        <taxon>Cupressales</taxon>
        <taxon>Taxaceae</taxon>
        <taxon>Taxus</taxon>
    </lineage>
</organism>
<evidence type="ECO:0000259" key="1">
    <source>
        <dbReference type="Pfam" id="PF09369"/>
    </source>
</evidence>
<evidence type="ECO:0000313" key="2">
    <source>
        <dbReference type="EMBL" id="KAH9329442.1"/>
    </source>
</evidence>
<dbReference type="GO" id="GO:0043138">
    <property type="term" value="F:3'-5' DNA helicase activity"/>
    <property type="evidence" value="ECO:0007669"/>
    <property type="project" value="TreeGrafter"/>
</dbReference>
<dbReference type="Pfam" id="PF09369">
    <property type="entry name" value="MZB"/>
    <property type="match status" value="1"/>
</dbReference>
<dbReference type="GO" id="GO:0005634">
    <property type="term" value="C:nucleus"/>
    <property type="evidence" value="ECO:0007669"/>
    <property type="project" value="TreeGrafter"/>
</dbReference>
<comment type="caution">
    <text evidence="2">The sequence shown here is derived from an EMBL/GenBank/DDBJ whole genome shotgun (WGS) entry which is preliminary data.</text>
</comment>
<feature type="non-terminal residue" evidence="2">
    <location>
        <position position="368"/>
    </location>
</feature>
<dbReference type="Proteomes" id="UP000824469">
    <property type="component" value="Unassembled WGS sequence"/>
</dbReference>
<dbReference type="GO" id="GO:0036297">
    <property type="term" value="P:interstrand cross-link repair"/>
    <property type="evidence" value="ECO:0007669"/>
    <property type="project" value="TreeGrafter"/>
</dbReference>
<evidence type="ECO:0000313" key="3">
    <source>
        <dbReference type="Proteomes" id="UP000824469"/>
    </source>
</evidence>
<proteinExistence type="predicted"/>
<dbReference type="EMBL" id="JAHRHJ020000001">
    <property type="protein sequence ID" value="KAH9329442.1"/>
    <property type="molecule type" value="Genomic_DNA"/>
</dbReference>
<dbReference type="PANTHER" id="PTHR47957:SF3">
    <property type="entry name" value="ATP-DEPENDENT HELICASE HRQ1"/>
    <property type="match status" value="1"/>
</dbReference>
<dbReference type="CDD" id="cd00303">
    <property type="entry name" value="retropepsin_like"/>
    <property type="match status" value="1"/>
</dbReference>
<dbReference type="AlphaFoldDB" id="A0AA38GV67"/>
<name>A0AA38GV67_TAXCH</name>
<accession>A0AA38GV67</accession>
<protein>
    <recommendedName>
        <fullName evidence="1">MrfA-like Zn-binding domain-containing protein</fullName>
    </recommendedName>
</protein>
<sequence length="368" mass="41504">VYEGAVYMHQGKTYLVKTLDLSAKVAMCQKADLKYYTKTRDFTDVHVIGGELAYPRTFSGLEHRATTAQANLCKVTTKWIGFRRIWCGSNEVFDTVDLFLPEYSYESQAVWIRVPHQIRTDIEKKNLSFRAGLHAASHALLNIMPLYIMCNPSDLGTECANPHDSRYFPERLLLFDRHCGSIGIAPQARPLFPELLQAALELLVKCECSAGTGNDLRRKGLYFNCKDPWSPDCHCLGKGRVHYIEVFSYYEEEGAKSEEVMPKHESDEDIDSLDDTLATLSNAPRYHPFCVKGALKGQQVTILIDSGAMHNFIDEGLVARMGLEAEDFKGFKVVVANGVSIPCTNLPRGFQSSISPLEDMMYVFYRLE</sequence>
<dbReference type="InterPro" id="IPR021109">
    <property type="entry name" value="Peptidase_aspartic_dom_sf"/>
</dbReference>
<gene>
    <name evidence="2" type="ORF">KI387_001550</name>
</gene>
<feature type="domain" description="MrfA-like Zn-binding" evidence="1">
    <location>
        <begin position="136"/>
        <end position="211"/>
    </location>
</feature>
<dbReference type="GO" id="GO:0006289">
    <property type="term" value="P:nucleotide-excision repair"/>
    <property type="evidence" value="ECO:0007669"/>
    <property type="project" value="TreeGrafter"/>
</dbReference>
<dbReference type="Gene3D" id="2.40.70.10">
    <property type="entry name" value="Acid Proteases"/>
    <property type="match status" value="1"/>
</dbReference>
<keyword evidence="3" id="KW-1185">Reference proteome</keyword>
<dbReference type="InterPro" id="IPR018973">
    <property type="entry name" value="MZB"/>
</dbReference>
<dbReference type="PANTHER" id="PTHR47957">
    <property type="entry name" value="ATP-DEPENDENT HELICASE HRQ1"/>
    <property type="match status" value="1"/>
</dbReference>
<reference evidence="2 3" key="1">
    <citation type="journal article" date="2021" name="Nat. Plants">
        <title>The Taxus genome provides insights into paclitaxel biosynthesis.</title>
        <authorList>
            <person name="Xiong X."/>
            <person name="Gou J."/>
            <person name="Liao Q."/>
            <person name="Li Y."/>
            <person name="Zhou Q."/>
            <person name="Bi G."/>
            <person name="Li C."/>
            <person name="Du R."/>
            <person name="Wang X."/>
            <person name="Sun T."/>
            <person name="Guo L."/>
            <person name="Liang H."/>
            <person name="Lu P."/>
            <person name="Wu Y."/>
            <person name="Zhang Z."/>
            <person name="Ro D.K."/>
            <person name="Shang Y."/>
            <person name="Huang S."/>
            <person name="Yan J."/>
        </authorList>
    </citation>
    <scope>NUCLEOTIDE SEQUENCE [LARGE SCALE GENOMIC DNA]</scope>
    <source>
        <strain evidence="2">Ta-2019</strain>
    </source>
</reference>